<proteinExistence type="predicted"/>
<name>Q86QT5_BOMMO</name>
<dbReference type="EMBL" id="AY163780">
    <property type="protein sequence ID" value="AAO33922.1"/>
    <property type="molecule type" value="Genomic_DNA"/>
</dbReference>
<accession>Q86QT5</accession>
<sequence>MKSYKLNYPHTELSQILFMIILADPADFVVPQSINKRPKHLYKINLKQTKGIRQTGDTSKEKQNCYFYLIPRIFIFI</sequence>
<reference evidence="1" key="1">
    <citation type="journal article" date="2003" name="Genome">
        <title>Identification of ISSR markers associated with productivity traits in silkworm, Bombyx moni L.</title>
        <authorList>
            <person name="Chatterjee S.N."/>
            <person name="Mohandas T.P."/>
        </authorList>
    </citation>
    <scope>NUCLEOTIDE SEQUENCE</scope>
    <source>
        <strain evidence="1">Nistari</strain>
    </source>
</reference>
<dbReference type="AlphaFoldDB" id="Q86QT5"/>
<evidence type="ECO:0000313" key="1">
    <source>
        <dbReference type="EMBL" id="AAO33922.1"/>
    </source>
</evidence>
<protein>
    <submittedName>
        <fullName evidence="1">Uncharacterized protein</fullName>
    </submittedName>
</protein>
<organism evidence="1">
    <name type="scientific">Bombyx mori</name>
    <name type="common">Silk moth</name>
    <dbReference type="NCBI Taxonomy" id="7091"/>
    <lineage>
        <taxon>Eukaryota</taxon>
        <taxon>Metazoa</taxon>
        <taxon>Ecdysozoa</taxon>
        <taxon>Arthropoda</taxon>
        <taxon>Hexapoda</taxon>
        <taxon>Insecta</taxon>
        <taxon>Pterygota</taxon>
        <taxon>Neoptera</taxon>
        <taxon>Endopterygota</taxon>
        <taxon>Lepidoptera</taxon>
        <taxon>Glossata</taxon>
        <taxon>Ditrysia</taxon>
        <taxon>Bombycoidea</taxon>
        <taxon>Bombycidae</taxon>
        <taxon>Bombycinae</taxon>
        <taxon>Bombyx</taxon>
    </lineage>
</organism>